<comment type="similarity">
    <text evidence="2">Belongs to the purine-cytosine permease (2.A.39) family.</text>
</comment>
<evidence type="ECO:0000256" key="4">
    <source>
        <dbReference type="ARBA" id="ARBA00022989"/>
    </source>
</evidence>
<evidence type="ECO:0000256" key="6">
    <source>
        <dbReference type="SAM" id="Phobius"/>
    </source>
</evidence>
<feature type="transmembrane region" description="Helical" evidence="6">
    <location>
        <begin position="23"/>
        <end position="44"/>
    </location>
</feature>
<evidence type="ECO:0000256" key="1">
    <source>
        <dbReference type="ARBA" id="ARBA00004141"/>
    </source>
</evidence>
<dbReference type="Gene3D" id="1.10.4160.10">
    <property type="entry name" value="Hydantoin permease"/>
    <property type="match status" value="1"/>
</dbReference>
<organism evidence="7 8">
    <name type="scientific">Thermoproteota archaeon</name>
    <dbReference type="NCBI Taxonomy" id="2056631"/>
    <lineage>
        <taxon>Archaea</taxon>
        <taxon>Thermoproteota</taxon>
    </lineage>
</organism>
<dbReference type="PANTHER" id="PTHR30618:SF0">
    <property type="entry name" value="PURINE-URACIL PERMEASE NCS1"/>
    <property type="match status" value="1"/>
</dbReference>
<keyword evidence="4 6" id="KW-1133">Transmembrane helix</keyword>
<feature type="transmembrane region" description="Helical" evidence="6">
    <location>
        <begin position="170"/>
        <end position="190"/>
    </location>
</feature>
<gene>
    <name evidence="7" type="ORF">DSO08_02055</name>
</gene>
<protein>
    <recommendedName>
        <fullName evidence="9">Cytosine permease</fullName>
    </recommendedName>
</protein>
<feature type="transmembrane region" description="Helical" evidence="6">
    <location>
        <begin position="210"/>
        <end position="230"/>
    </location>
</feature>
<evidence type="ECO:0000313" key="8">
    <source>
        <dbReference type="Proteomes" id="UP000315399"/>
    </source>
</evidence>
<dbReference type="Pfam" id="PF02133">
    <property type="entry name" value="Transp_cyt_pur"/>
    <property type="match status" value="1"/>
</dbReference>
<name>A0A523BEV5_9CREN</name>
<dbReference type="GO" id="GO:0015205">
    <property type="term" value="F:nucleobase transmembrane transporter activity"/>
    <property type="evidence" value="ECO:0007669"/>
    <property type="project" value="TreeGrafter"/>
</dbReference>
<evidence type="ECO:0000256" key="5">
    <source>
        <dbReference type="ARBA" id="ARBA00023136"/>
    </source>
</evidence>
<accession>A0A523BEV5</accession>
<dbReference type="GO" id="GO:0005886">
    <property type="term" value="C:plasma membrane"/>
    <property type="evidence" value="ECO:0007669"/>
    <property type="project" value="TreeGrafter"/>
</dbReference>
<evidence type="ECO:0008006" key="9">
    <source>
        <dbReference type="Google" id="ProtNLM"/>
    </source>
</evidence>
<feature type="transmembrane region" description="Helical" evidence="6">
    <location>
        <begin position="402"/>
        <end position="422"/>
    </location>
</feature>
<keyword evidence="3 6" id="KW-0812">Transmembrane</keyword>
<dbReference type="AlphaFoldDB" id="A0A523BEV5"/>
<comment type="caution">
    <text evidence="7">The sequence shown here is derived from an EMBL/GenBank/DDBJ whole genome shotgun (WGS) entry which is preliminary data.</text>
</comment>
<dbReference type="InterPro" id="IPR045225">
    <property type="entry name" value="Uracil/uridine/allantoin_perm"/>
</dbReference>
<feature type="transmembrane region" description="Helical" evidence="6">
    <location>
        <begin position="143"/>
        <end position="163"/>
    </location>
</feature>
<sequence length="464" mass="51504">MSCSNDSPELLPTKPNERIVGTVGYTLMVVALTVATSIFFLGWISQILGLSLVQAVVSSFIGSGAVAALLYLNGYVGVKEGIPYPIQLRLSFGNRGAMLPMLMVVFVDLVWYAIDAFIAAWAMTEMVLVILGWPSDKIVSQGLSYTPITLIVYLVAVAAIGMGRIKSIKWVDILSGPLIFIFFGWFVLYMMGMPEFAAKSIPVWEGGVSWLSSEFLLNTAIQTAWWGMIVPNISDICRYNNSIRSLAYGHVLGLVFPQVLGTAIGFVGTYLAGGNYSPIDIIAMYSPTPLLGALGLFFAFLATATTALTGYLPGIMNAFIRIFKLSWNRVILILTVLSFFIAPWYIKESLGIAYQLLNITWYYSMFLGPVAGVMIVDYWIVRRRRVVVEELYNNSRGSIYHNGVFWAGVGSFIIGILGQYVTAIIQGKFYYVFWIPLPGLELAWYYGFLISGTAYYIWNKWKKG</sequence>
<evidence type="ECO:0000313" key="7">
    <source>
        <dbReference type="EMBL" id="TDA39473.1"/>
    </source>
</evidence>
<feature type="transmembrane region" description="Helical" evidence="6">
    <location>
        <begin position="442"/>
        <end position="458"/>
    </location>
</feature>
<dbReference type="Proteomes" id="UP000315399">
    <property type="component" value="Unassembled WGS sequence"/>
</dbReference>
<proteinExistence type="inferred from homology"/>
<keyword evidence="5 6" id="KW-0472">Membrane</keyword>
<dbReference type="InterPro" id="IPR001248">
    <property type="entry name" value="Pur-cyt_permease"/>
</dbReference>
<reference evidence="7 8" key="1">
    <citation type="journal article" date="2019" name="Nat. Microbiol.">
        <title>Expanding anaerobic alkane metabolism in the domain of Archaea.</title>
        <authorList>
            <person name="Wang Y."/>
            <person name="Wegener G."/>
            <person name="Hou J."/>
            <person name="Wang F."/>
            <person name="Xiao X."/>
        </authorList>
    </citation>
    <scope>NUCLEOTIDE SEQUENCE [LARGE SCALE GENOMIC DNA]</scope>
    <source>
        <strain evidence="7">WYZ-LMO10</strain>
    </source>
</reference>
<evidence type="ECO:0000256" key="3">
    <source>
        <dbReference type="ARBA" id="ARBA00022692"/>
    </source>
</evidence>
<feature type="transmembrane region" description="Helical" evidence="6">
    <location>
        <begin position="56"/>
        <end position="78"/>
    </location>
</feature>
<dbReference type="PANTHER" id="PTHR30618">
    <property type="entry name" value="NCS1 FAMILY PURINE/PYRIMIDINE TRANSPORTER"/>
    <property type="match status" value="1"/>
</dbReference>
<feature type="transmembrane region" description="Helical" evidence="6">
    <location>
        <begin position="99"/>
        <end position="123"/>
    </location>
</feature>
<feature type="transmembrane region" description="Helical" evidence="6">
    <location>
        <begin position="293"/>
        <end position="315"/>
    </location>
</feature>
<feature type="transmembrane region" description="Helical" evidence="6">
    <location>
        <begin position="251"/>
        <end position="273"/>
    </location>
</feature>
<feature type="transmembrane region" description="Helical" evidence="6">
    <location>
        <begin position="327"/>
        <end position="346"/>
    </location>
</feature>
<feature type="transmembrane region" description="Helical" evidence="6">
    <location>
        <begin position="361"/>
        <end position="381"/>
    </location>
</feature>
<comment type="subcellular location">
    <subcellularLocation>
        <location evidence="1">Membrane</location>
        <topology evidence="1">Multi-pass membrane protein</topology>
    </subcellularLocation>
</comment>
<dbReference type="EMBL" id="QNVH01000012">
    <property type="protein sequence ID" value="TDA39473.1"/>
    <property type="molecule type" value="Genomic_DNA"/>
</dbReference>
<evidence type="ECO:0000256" key="2">
    <source>
        <dbReference type="ARBA" id="ARBA00008974"/>
    </source>
</evidence>